<evidence type="ECO:0000313" key="1">
    <source>
        <dbReference type="EMBL" id="BDV44200.1"/>
    </source>
</evidence>
<protein>
    <submittedName>
        <fullName evidence="1">Uncharacterized protein</fullName>
    </submittedName>
</protein>
<organism evidence="1 2">
    <name type="scientific">Geotalea uraniireducens</name>
    <dbReference type="NCBI Taxonomy" id="351604"/>
    <lineage>
        <taxon>Bacteria</taxon>
        <taxon>Pseudomonadati</taxon>
        <taxon>Thermodesulfobacteriota</taxon>
        <taxon>Desulfuromonadia</taxon>
        <taxon>Geobacterales</taxon>
        <taxon>Geobacteraceae</taxon>
        <taxon>Geotalea</taxon>
    </lineage>
</organism>
<reference evidence="1 2" key="1">
    <citation type="submission" date="2022-12" db="EMBL/GenBank/DDBJ databases">
        <title>Polyphasic characterization of Geotalea uranireducens NIT-SL11 newly isolated from a complex of sewage sludge and microbially reduced graphene oxide.</title>
        <authorList>
            <person name="Xie L."/>
            <person name="Yoshida N."/>
            <person name="Meng L."/>
        </authorList>
    </citation>
    <scope>NUCLEOTIDE SEQUENCE [LARGE SCALE GENOMIC DNA]</scope>
    <source>
        <strain evidence="1 2">NIT-SL11</strain>
    </source>
</reference>
<accession>A0ABM8EPL9</accession>
<evidence type="ECO:0000313" key="2">
    <source>
        <dbReference type="Proteomes" id="UP001317705"/>
    </source>
</evidence>
<dbReference type="Proteomes" id="UP001317705">
    <property type="component" value="Chromosome"/>
</dbReference>
<gene>
    <name evidence="1" type="ORF">GURASL_31230</name>
</gene>
<dbReference type="EMBL" id="AP027151">
    <property type="protein sequence ID" value="BDV44200.1"/>
    <property type="molecule type" value="Genomic_DNA"/>
</dbReference>
<keyword evidence="2" id="KW-1185">Reference proteome</keyword>
<sequence>MRYRYDETSRIRLKTVELIVETKELPAPRKATVDDPLVPVRISYGQRELGRMAKTMGGTWDPDVKLWYIQLGKIKGTELEKHIILDAEMKNSGS</sequence>
<name>A0ABM8EPL9_9BACT</name>
<proteinExistence type="predicted"/>